<gene>
    <name evidence="11" type="ORF">LTR97_001564</name>
</gene>
<dbReference type="GO" id="GO:0034476">
    <property type="term" value="P:U5 snRNA 3'-end processing"/>
    <property type="evidence" value="ECO:0007669"/>
    <property type="project" value="TreeGrafter"/>
</dbReference>
<dbReference type="InterPro" id="IPR020568">
    <property type="entry name" value="Ribosomal_Su5_D2-typ_SF"/>
</dbReference>
<dbReference type="SUPFAM" id="SSF54211">
    <property type="entry name" value="Ribosomal protein S5 domain 2-like"/>
    <property type="match status" value="1"/>
</dbReference>
<evidence type="ECO:0000313" key="11">
    <source>
        <dbReference type="EMBL" id="KAK5706574.1"/>
    </source>
</evidence>
<dbReference type="Proteomes" id="UP001310594">
    <property type="component" value="Unassembled WGS sequence"/>
</dbReference>
<name>A0AAN7WBS3_9PEZI</name>
<dbReference type="AlphaFoldDB" id="A0AAN7WBS3"/>
<dbReference type="InterPro" id="IPR050590">
    <property type="entry name" value="Exosome_comp_Rrp42_subfam"/>
</dbReference>
<keyword evidence="6" id="KW-0271">Exosome</keyword>
<dbReference type="GO" id="GO:0034475">
    <property type="term" value="P:U4 snRNA 3'-end processing"/>
    <property type="evidence" value="ECO:0007669"/>
    <property type="project" value="TreeGrafter"/>
</dbReference>
<comment type="similarity">
    <text evidence="3">Belongs to the RNase PH family.</text>
</comment>
<evidence type="ECO:0000313" key="12">
    <source>
        <dbReference type="Proteomes" id="UP001310594"/>
    </source>
</evidence>
<dbReference type="GO" id="GO:0000467">
    <property type="term" value="P:exonucleolytic trimming to generate mature 3'-end of 5.8S rRNA from tricistronic rRNA transcript (SSU-rRNA, 5.8S rRNA, LSU-rRNA)"/>
    <property type="evidence" value="ECO:0007669"/>
    <property type="project" value="TreeGrafter"/>
</dbReference>
<dbReference type="EMBL" id="JAVRQU010000002">
    <property type="protein sequence ID" value="KAK5706574.1"/>
    <property type="molecule type" value="Genomic_DNA"/>
</dbReference>
<evidence type="ECO:0000256" key="5">
    <source>
        <dbReference type="ARBA" id="ARBA00022552"/>
    </source>
</evidence>
<evidence type="ECO:0000256" key="2">
    <source>
        <dbReference type="ARBA" id="ARBA00004604"/>
    </source>
</evidence>
<dbReference type="GO" id="GO:0000176">
    <property type="term" value="C:nuclear exosome (RNase complex)"/>
    <property type="evidence" value="ECO:0007669"/>
    <property type="project" value="UniProtKB-ARBA"/>
</dbReference>
<dbReference type="Pfam" id="PF01138">
    <property type="entry name" value="RNase_PH"/>
    <property type="match status" value="1"/>
</dbReference>
<comment type="subcellular location">
    <subcellularLocation>
        <location evidence="1">Cytoplasm</location>
    </subcellularLocation>
    <subcellularLocation>
        <location evidence="2">Nucleus</location>
        <location evidence="2">Nucleolus</location>
    </subcellularLocation>
</comment>
<dbReference type="InterPro" id="IPR027408">
    <property type="entry name" value="PNPase/RNase_PH_dom_sf"/>
</dbReference>
<keyword evidence="4" id="KW-0963">Cytoplasm</keyword>
<dbReference type="GO" id="GO:0071038">
    <property type="term" value="P:TRAMP-dependent tRNA surveillance pathway"/>
    <property type="evidence" value="ECO:0007669"/>
    <property type="project" value="TreeGrafter"/>
</dbReference>
<dbReference type="GO" id="GO:0000177">
    <property type="term" value="C:cytoplasmic exosome (RNase complex)"/>
    <property type="evidence" value="ECO:0007669"/>
    <property type="project" value="TreeGrafter"/>
</dbReference>
<evidence type="ECO:0000256" key="8">
    <source>
        <dbReference type="ARBA" id="ARBA00023242"/>
    </source>
</evidence>
<keyword evidence="5" id="KW-0698">rRNA processing</keyword>
<dbReference type="InterPro" id="IPR036345">
    <property type="entry name" value="ExoRNase_PH_dom2_sf"/>
</dbReference>
<dbReference type="PANTHER" id="PTHR11097">
    <property type="entry name" value="EXOSOME COMPLEX EXONUCLEASE RIBOSOMAL RNA PROCESSING PROTEIN"/>
    <property type="match status" value="1"/>
</dbReference>
<evidence type="ECO:0000259" key="10">
    <source>
        <dbReference type="Pfam" id="PF01138"/>
    </source>
</evidence>
<sequence>MANGTAKTTGLAFSRETFAKLTPGPFLQAHLQQAEPVRANGRSLDAFRTPTINTGSLSHSNGSAVVRIGDTAIVCGVRAEILLASDIPNPPSDDFIEDEIIEQMGLLVPNVELSTGCSPNHLPGNPPSTLAQALSYRILSLLHTANLIDLQDLRIQHTEPPTDEELPDEGPKVVTKAYWTLYLDVLCIALDGNPFDALWAGVLSALQNTQLPKAWWDPDREMIVCSPLASEATRLQLRHLPVASTFAVVSTASLLKARSEAQSWVLADPDDFEEAVCVETVSAVVTSEDDGRESVLKLEKCGGGHVGKVEMGPCMRLAHQRWRDWQVNSCHYSRTPWRRLSLDTKFPTDDLAC</sequence>
<feature type="domain" description="Exoribonuclease phosphorolytic" evidence="10">
    <location>
        <begin position="47"/>
        <end position="212"/>
    </location>
</feature>
<dbReference type="GO" id="GO:0071028">
    <property type="term" value="P:nuclear mRNA surveillance"/>
    <property type="evidence" value="ECO:0007669"/>
    <property type="project" value="TreeGrafter"/>
</dbReference>
<evidence type="ECO:0000256" key="9">
    <source>
        <dbReference type="ARBA" id="ARBA00030617"/>
    </source>
</evidence>
<dbReference type="SUPFAM" id="SSF55666">
    <property type="entry name" value="Ribonuclease PH domain 2-like"/>
    <property type="match status" value="1"/>
</dbReference>
<proteinExistence type="inferred from homology"/>
<organism evidence="11 12">
    <name type="scientific">Elasticomyces elasticus</name>
    <dbReference type="NCBI Taxonomy" id="574655"/>
    <lineage>
        <taxon>Eukaryota</taxon>
        <taxon>Fungi</taxon>
        <taxon>Dikarya</taxon>
        <taxon>Ascomycota</taxon>
        <taxon>Pezizomycotina</taxon>
        <taxon>Dothideomycetes</taxon>
        <taxon>Dothideomycetidae</taxon>
        <taxon>Mycosphaerellales</taxon>
        <taxon>Teratosphaeriaceae</taxon>
        <taxon>Elasticomyces</taxon>
    </lineage>
</organism>
<keyword evidence="7" id="KW-0694">RNA-binding</keyword>
<comment type="caution">
    <text evidence="11">The sequence shown here is derived from an EMBL/GenBank/DDBJ whole genome shotgun (WGS) entry which is preliminary data.</text>
</comment>
<dbReference type="Gene3D" id="3.30.230.70">
    <property type="entry name" value="GHMP Kinase, N-terminal domain"/>
    <property type="match status" value="1"/>
</dbReference>
<dbReference type="GO" id="GO:0016075">
    <property type="term" value="P:rRNA catabolic process"/>
    <property type="evidence" value="ECO:0007669"/>
    <property type="project" value="TreeGrafter"/>
</dbReference>
<keyword evidence="8" id="KW-0539">Nucleus</keyword>
<protein>
    <recommendedName>
        <fullName evidence="9">Ribosomal RNA-processing protein 43</fullName>
    </recommendedName>
</protein>
<evidence type="ECO:0000256" key="7">
    <source>
        <dbReference type="ARBA" id="ARBA00022884"/>
    </source>
</evidence>
<dbReference type="GO" id="GO:0005730">
    <property type="term" value="C:nucleolus"/>
    <property type="evidence" value="ECO:0007669"/>
    <property type="project" value="UniProtKB-SubCell"/>
</dbReference>
<dbReference type="GO" id="GO:0071035">
    <property type="term" value="P:nuclear polyadenylation-dependent rRNA catabolic process"/>
    <property type="evidence" value="ECO:0007669"/>
    <property type="project" value="TreeGrafter"/>
</dbReference>
<dbReference type="PANTHER" id="PTHR11097:SF9">
    <property type="entry name" value="EXOSOME COMPLEX COMPONENT RRP43"/>
    <property type="match status" value="1"/>
</dbReference>
<dbReference type="InterPro" id="IPR001247">
    <property type="entry name" value="ExoRNase_PH_dom1"/>
</dbReference>
<evidence type="ECO:0000256" key="6">
    <source>
        <dbReference type="ARBA" id="ARBA00022835"/>
    </source>
</evidence>
<accession>A0AAN7WBS3</accession>
<evidence type="ECO:0000256" key="1">
    <source>
        <dbReference type="ARBA" id="ARBA00004496"/>
    </source>
</evidence>
<evidence type="ECO:0000256" key="3">
    <source>
        <dbReference type="ARBA" id="ARBA00006678"/>
    </source>
</evidence>
<reference evidence="11" key="1">
    <citation type="submission" date="2023-08" db="EMBL/GenBank/DDBJ databases">
        <title>Black Yeasts Isolated from many extreme environments.</title>
        <authorList>
            <person name="Coleine C."/>
            <person name="Stajich J.E."/>
            <person name="Selbmann L."/>
        </authorList>
    </citation>
    <scope>NUCLEOTIDE SEQUENCE</scope>
    <source>
        <strain evidence="11">CCFEE 5810</strain>
    </source>
</reference>
<dbReference type="GO" id="GO:0035925">
    <property type="term" value="F:mRNA 3'-UTR AU-rich region binding"/>
    <property type="evidence" value="ECO:0007669"/>
    <property type="project" value="TreeGrafter"/>
</dbReference>
<dbReference type="GO" id="GO:0034473">
    <property type="term" value="P:U1 snRNA 3'-end processing"/>
    <property type="evidence" value="ECO:0007669"/>
    <property type="project" value="TreeGrafter"/>
</dbReference>
<evidence type="ECO:0000256" key="4">
    <source>
        <dbReference type="ARBA" id="ARBA00022490"/>
    </source>
</evidence>